<accession>A0ABX3I2Q8</accession>
<evidence type="ECO:0000313" key="3">
    <source>
        <dbReference type="Proteomes" id="UP000187046"/>
    </source>
</evidence>
<comment type="caution">
    <text evidence="2">The sequence shown here is derived from an EMBL/GenBank/DDBJ whole genome shotgun (WGS) entry which is preliminary data.</text>
</comment>
<feature type="compositionally biased region" description="Basic residues" evidence="1">
    <location>
        <begin position="1"/>
        <end position="15"/>
    </location>
</feature>
<proteinExistence type="predicted"/>
<feature type="region of interest" description="Disordered" evidence="1">
    <location>
        <begin position="1"/>
        <end position="24"/>
    </location>
</feature>
<dbReference type="EMBL" id="MRBL01000024">
    <property type="protein sequence ID" value="OMI25230.1"/>
    <property type="molecule type" value="Genomic_DNA"/>
</dbReference>
<organism evidence="2 3">
    <name type="scientific">Bacillus haynesii</name>
    <dbReference type="NCBI Taxonomy" id="1925021"/>
    <lineage>
        <taxon>Bacteria</taxon>
        <taxon>Bacillati</taxon>
        <taxon>Bacillota</taxon>
        <taxon>Bacilli</taxon>
        <taxon>Bacillales</taxon>
        <taxon>Bacillaceae</taxon>
        <taxon>Bacillus</taxon>
    </lineage>
</organism>
<protein>
    <submittedName>
        <fullName evidence="2">Uncharacterized protein</fullName>
    </submittedName>
</protein>
<gene>
    <name evidence="2" type="ORF">BTA31_19055</name>
</gene>
<evidence type="ECO:0000313" key="2">
    <source>
        <dbReference type="EMBL" id="OMI25230.1"/>
    </source>
</evidence>
<evidence type="ECO:0000256" key="1">
    <source>
        <dbReference type="SAM" id="MobiDB-lite"/>
    </source>
</evidence>
<dbReference type="Proteomes" id="UP000187046">
    <property type="component" value="Unassembled WGS sequence"/>
</dbReference>
<keyword evidence="3" id="KW-1185">Reference proteome</keyword>
<name>A0ABX3I2Q8_9BACI</name>
<sequence length="62" mass="6985">MTRLSVRKNTAKPKPSKKEKFEINGSRSKYSKVVFTKSITAQKMKAARQAASAAFFLLDLHL</sequence>
<reference evidence="2 3" key="1">
    <citation type="submission" date="2016-12" db="EMBL/GenBank/DDBJ databases">
        <title>Bacillus phylogenomics.</title>
        <authorList>
            <person name="Dunlap C."/>
        </authorList>
    </citation>
    <scope>NUCLEOTIDE SEQUENCE [LARGE SCALE GENOMIC DNA]</scope>
    <source>
        <strain evidence="2 3">NRRL B-41327</strain>
    </source>
</reference>